<evidence type="ECO:0000256" key="6">
    <source>
        <dbReference type="RuleBase" id="RU368066"/>
    </source>
</evidence>
<feature type="region of interest" description="Disordered" evidence="7">
    <location>
        <begin position="704"/>
        <end position="737"/>
    </location>
</feature>
<evidence type="ECO:0000256" key="1">
    <source>
        <dbReference type="ARBA" id="ARBA00004141"/>
    </source>
</evidence>
<feature type="transmembrane region" description="Helical" evidence="6">
    <location>
        <begin position="397"/>
        <end position="425"/>
    </location>
</feature>
<dbReference type="PANTHER" id="PTHR12385">
    <property type="entry name" value="CHOLINE TRANSPORTER-LIKE (SLC FAMILY 44)"/>
    <property type="match status" value="1"/>
</dbReference>
<protein>
    <recommendedName>
        <fullName evidence="6">Choline transporter-like protein</fullName>
    </recommendedName>
</protein>
<evidence type="ECO:0000256" key="5">
    <source>
        <dbReference type="ARBA" id="ARBA00023136"/>
    </source>
</evidence>
<evidence type="ECO:0000256" key="4">
    <source>
        <dbReference type="ARBA" id="ARBA00022989"/>
    </source>
</evidence>
<comment type="subcellular location">
    <subcellularLocation>
        <location evidence="6">Cell membrane</location>
        <topology evidence="6">Multi-pass membrane protein</topology>
    </subcellularLocation>
    <subcellularLocation>
        <location evidence="1">Membrane</location>
        <topology evidence="1">Multi-pass membrane protein</topology>
    </subcellularLocation>
</comment>
<dbReference type="PANTHER" id="PTHR12385:SF96">
    <property type="entry name" value="CHOLINE TRANSPORTER-LIKE PROTEIN"/>
    <property type="match status" value="1"/>
</dbReference>
<keyword evidence="5 6" id="KW-0472">Membrane</keyword>
<dbReference type="InterPro" id="IPR007603">
    <property type="entry name" value="Choline_transptr-like"/>
</dbReference>
<dbReference type="AlphaFoldDB" id="A0AA89BUR8"/>
<comment type="function">
    <text evidence="6">Choline transporter.</text>
</comment>
<feature type="transmembrane region" description="Helical" evidence="6">
    <location>
        <begin position="453"/>
        <end position="484"/>
    </location>
</feature>
<dbReference type="Proteomes" id="UP001186944">
    <property type="component" value="Unassembled WGS sequence"/>
</dbReference>
<dbReference type="Pfam" id="PF04515">
    <property type="entry name" value="Choline_transpo"/>
    <property type="match status" value="1"/>
</dbReference>
<accession>A0AA89BUR8</accession>
<dbReference type="EMBL" id="VSWD01000010">
    <property type="protein sequence ID" value="KAK3091614.1"/>
    <property type="molecule type" value="Genomic_DNA"/>
</dbReference>
<reference evidence="8" key="1">
    <citation type="submission" date="2019-08" db="EMBL/GenBank/DDBJ databases">
        <title>The improved chromosome-level genome for the pearl oyster Pinctada fucata martensii using PacBio sequencing and Hi-C.</title>
        <authorList>
            <person name="Zheng Z."/>
        </authorList>
    </citation>
    <scope>NUCLEOTIDE SEQUENCE</scope>
    <source>
        <strain evidence="8">ZZ-2019</strain>
        <tissue evidence="8">Adductor muscle</tissue>
    </source>
</reference>
<keyword evidence="4 6" id="KW-1133">Transmembrane helix</keyword>
<keyword evidence="9" id="KW-1185">Reference proteome</keyword>
<gene>
    <name evidence="8" type="ORF">FSP39_021199</name>
</gene>
<sequence>MTTPISKTLGFRGSNKISSAQLDHRPIKLRIESSSFIVSEKLRAQNYIESQQMGNITTGSMFQVDTHSFIDDYEEDQPSLDEGPLVERSCRDVIFLIVFIFYIFGMIYVAYLGISTGNPYRLIYGVDSWGNVCNQKNDPINGVSESGKDMTGKKQTFYFKPDFFAPDIPFSDKEDSRKTCVSRCPNETLATPLQAQAFMDRYDDVSICRYDVDTYDDSNVNCADLTILPQTSIFYRCIPEAILSSAKAMAKSATMSVGGMSLGPDVPKKIIADLTSTWKEILYLCAVATGVSLLVVLFMSILAAVIVWVLVLLTIVLCIGATGYCWYNWYTENKDLLSTDVSQRTEEAQESVQTWLIFSSIATGITVIILLILLIMRKRISLVVQLFKEAGKAIKCIPLMLLQPFWTILVLAAALVGLAAIATFIETSGLPTVNNDTGTVSFEQEDMWTYVRWYHLFGILWISAFIVACQDIVLAGAVATWYFTRQVFFKLGCPILKSTSRLIRYHLGSVAFGSFIIALVRLARIILAYVQRKLKGKVGKVAEYLLKVLQCCLWCFEKFLAYLNRNAYIEIAIYGYNFCRAAQKAFLLIISNALRVAAINSIGDFVLFLAKLSSVAIVMAIGTVFFKGKEINYIWAPISVACAVGFVVSHCFLLVYEITIDTIFLCFCEDCERNDGQQKPYYMSKDLMKYLSDSNKAMAALERREQAANKAEDKAKQKQESSKKQDSSQKTTDLTNV</sequence>
<name>A0AA89BUR8_PINIB</name>
<evidence type="ECO:0000256" key="7">
    <source>
        <dbReference type="SAM" id="MobiDB-lite"/>
    </source>
</evidence>
<comment type="caution">
    <text evidence="8">The sequence shown here is derived from an EMBL/GenBank/DDBJ whole genome shotgun (WGS) entry which is preliminary data.</text>
</comment>
<evidence type="ECO:0000313" key="8">
    <source>
        <dbReference type="EMBL" id="KAK3091614.1"/>
    </source>
</evidence>
<dbReference type="GO" id="GO:0005886">
    <property type="term" value="C:plasma membrane"/>
    <property type="evidence" value="ECO:0007669"/>
    <property type="project" value="UniProtKB-SubCell"/>
</dbReference>
<feature type="transmembrane region" description="Helical" evidence="6">
    <location>
        <begin position="633"/>
        <end position="656"/>
    </location>
</feature>
<dbReference type="GO" id="GO:0022857">
    <property type="term" value="F:transmembrane transporter activity"/>
    <property type="evidence" value="ECO:0007669"/>
    <property type="project" value="UniProtKB-UniRule"/>
</dbReference>
<organism evidence="8 9">
    <name type="scientific">Pinctada imbricata</name>
    <name type="common">Atlantic pearl-oyster</name>
    <name type="synonym">Pinctada martensii</name>
    <dbReference type="NCBI Taxonomy" id="66713"/>
    <lineage>
        <taxon>Eukaryota</taxon>
        <taxon>Metazoa</taxon>
        <taxon>Spiralia</taxon>
        <taxon>Lophotrochozoa</taxon>
        <taxon>Mollusca</taxon>
        <taxon>Bivalvia</taxon>
        <taxon>Autobranchia</taxon>
        <taxon>Pteriomorphia</taxon>
        <taxon>Pterioida</taxon>
        <taxon>Pterioidea</taxon>
        <taxon>Pteriidae</taxon>
        <taxon>Pinctada</taxon>
    </lineage>
</organism>
<feature type="transmembrane region" description="Helical" evidence="6">
    <location>
        <begin position="355"/>
        <end position="376"/>
    </location>
</feature>
<feature type="transmembrane region" description="Helical" evidence="6">
    <location>
        <begin position="93"/>
        <end position="114"/>
    </location>
</feature>
<feature type="transmembrane region" description="Helical" evidence="6">
    <location>
        <begin position="505"/>
        <end position="530"/>
    </location>
</feature>
<evidence type="ECO:0000256" key="2">
    <source>
        <dbReference type="ARBA" id="ARBA00007168"/>
    </source>
</evidence>
<comment type="similarity">
    <text evidence="2 6">Belongs to the CTL (choline transporter-like) family.</text>
</comment>
<feature type="transmembrane region" description="Helical" evidence="6">
    <location>
        <begin position="305"/>
        <end position="329"/>
    </location>
</feature>
<evidence type="ECO:0000313" key="9">
    <source>
        <dbReference type="Proteomes" id="UP001186944"/>
    </source>
</evidence>
<proteinExistence type="inferred from homology"/>
<feature type="transmembrane region" description="Helical" evidence="6">
    <location>
        <begin position="281"/>
        <end position="298"/>
    </location>
</feature>
<keyword evidence="3 6" id="KW-0812">Transmembrane</keyword>
<evidence type="ECO:0000256" key="3">
    <source>
        <dbReference type="ARBA" id="ARBA00022692"/>
    </source>
</evidence>
<feature type="transmembrane region" description="Helical" evidence="6">
    <location>
        <begin position="605"/>
        <end position="626"/>
    </location>
</feature>
<feature type="compositionally biased region" description="Basic and acidic residues" evidence="7">
    <location>
        <begin position="704"/>
        <end position="727"/>
    </location>
</feature>